<proteinExistence type="predicted"/>
<organism evidence="1">
    <name type="scientific">Myoviridae sp. ct8iP21</name>
    <dbReference type="NCBI Taxonomy" id="2825041"/>
    <lineage>
        <taxon>Viruses</taxon>
        <taxon>Duplodnaviria</taxon>
        <taxon>Heunggongvirae</taxon>
        <taxon>Uroviricota</taxon>
        <taxon>Caudoviricetes</taxon>
    </lineage>
</organism>
<sequence length="65" mass="7467">MNIKCSCGNSFSLPHHPVCPCCKNQIPYDLFLMLLDLNARITEIDYYINKRSGEGLIKPFTFDIN</sequence>
<accession>A0A8S5V412</accession>
<name>A0A8S5V412_9CAUD</name>
<evidence type="ECO:0000313" key="1">
    <source>
        <dbReference type="EMBL" id="DAG01504.1"/>
    </source>
</evidence>
<protein>
    <submittedName>
        <fullName evidence="1">Uncharacterized protein</fullName>
    </submittedName>
</protein>
<dbReference type="EMBL" id="BK016193">
    <property type="protein sequence ID" value="DAG01504.1"/>
    <property type="molecule type" value="Genomic_DNA"/>
</dbReference>
<reference evidence="1" key="1">
    <citation type="journal article" date="2021" name="Proc. Natl. Acad. Sci. U.S.A.">
        <title>A Catalog of Tens of Thousands of Viruses from Human Metagenomes Reveals Hidden Associations with Chronic Diseases.</title>
        <authorList>
            <person name="Tisza M.J."/>
            <person name="Buck C.B."/>
        </authorList>
    </citation>
    <scope>NUCLEOTIDE SEQUENCE</scope>
    <source>
        <strain evidence="1">Ct8iP21</strain>
    </source>
</reference>